<keyword evidence="2" id="KW-1185">Reference proteome</keyword>
<organism evidence="1 2">
    <name type="scientific">Halalkalibacter hemicellulosilyticusJCM 9152</name>
    <dbReference type="NCBI Taxonomy" id="1236971"/>
    <lineage>
        <taxon>Bacteria</taxon>
        <taxon>Bacillati</taxon>
        <taxon>Bacillota</taxon>
        <taxon>Bacilli</taxon>
        <taxon>Bacillales</taxon>
        <taxon>Bacillaceae</taxon>
        <taxon>Halalkalibacter</taxon>
    </lineage>
</organism>
<gene>
    <name evidence="1" type="ORF">JCM9152_1278</name>
</gene>
<dbReference type="OrthoDB" id="9886416at2"/>
<sequence>MFNDSSMDWKDLDQDEFRILVYKTIYDLERQNASRLLPQFLRNVYEEYRMVEMAKQIGIYPSSSSVTVIAAEQLKMPVGTYEAFLDQAHTRIELLLQKDNDEHEQ</sequence>
<reference evidence="1" key="1">
    <citation type="journal article" date="2014" name="Genome Announc.">
        <title>Draft Genome Sequences of Three Alkaliphilic Bacillus Strains, Bacillus wakoensis JCM 9140T, Bacillus akibai JCM 9157T, and Bacillus hemicellulosilyticus JCM 9152T.</title>
        <authorList>
            <person name="Yuki M."/>
            <person name="Oshima K."/>
            <person name="Suda W."/>
            <person name="Oshida Y."/>
            <person name="Kitamura K."/>
            <person name="Iida T."/>
            <person name="Hattori M."/>
            <person name="Ohkuma M."/>
        </authorList>
    </citation>
    <scope>NUCLEOTIDE SEQUENCE [LARGE SCALE GENOMIC DNA]</scope>
    <source>
        <strain evidence="1">JCM 9152</strain>
    </source>
</reference>
<evidence type="ECO:0000313" key="1">
    <source>
        <dbReference type="EMBL" id="GAE29891.1"/>
    </source>
</evidence>
<dbReference type="AlphaFoldDB" id="W4QCW2"/>
<evidence type="ECO:0000313" key="2">
    <source>
        <dbReference type="Proteomes" id="UP000018895"/>
    </source>
</evidence>
<accession>W4QCW2</accession>
<proteinExistence type="predicted"/>
<comment type="caution">
    <text evidence="1">The sequence shown here is derived from an EMBL/GenBank/DDBJ whole genome shotgun (WGS) entry which is preliminary data.</text>
</comment>
<dbReference type="EMBL" id="BAUU01000007">
    <property type="protein sequence ID" value="GAE29891.1"/>
    <property type="molecule type" value="Genomic_DNA"/>
</dbReference>
<protein>
    <submittedName>
        <fullName evidence="1">Uncharacterized protein</fullName>
    </submittedName>
</protein>
<dbReference type="Proteomes" id="UP000018895">
    <property type="component" value="Unassembled WGS sequence"/>
</dbReference>
<name>W4QCW2_9BACI</name>
<dbReference type="RefSeq" id="WP_035341937.1">
    <property type="nucleotide sequence ID" value="NZ_BAUU01000007.1"/>
</dbReference>
<dbReference type="STRING" id="1236971.JCM9152_1278"/>